<evidence type="ECO:0000313" key="5">
    <source>
        <dbReference type="Proteomes" id="UP001604336"/>
    </source>
</evidence>
<feature type="region of interest" description="Disordered" evidence="2">
    <location>
        <begin position="147"/>
        <end position="183"/>
    </location>
</feature>
<evidence type="ECO:0000256" key="2">
    <source>
        <dbReference type="SAM" id="MobiDB-lite"/>
    </source>
</evidence>
<organism evidence="4 5">
    <name type="scientific">Abeliophyllum distichum</name>
    <dbReference type="NCBI Taxonomy" id="126358"/>
    <lineage>
        <taxon>Eukaryota</taxon>
        <taxon>Viridiplantae</taxon>
        <taxon>Streptophyta</taxon>
        <taxon>Embryophyta</taxon>
        <taxon>Tracheophyta</taxon>
        <taxon>Spermatophyta</taxon>
        <taxon>Magnoliopsida</taxon>
        <taxon>eudicotyledons</taxon>
        <taxon>Gunneridae</taxon>
        <taxon>Pentapetalae</taxon>
        <taxon>asterids</taxon>
        <taxon>lamiids</taxon>
        <taxon>Lamiales</taxon>
        <taxon>Oleaceae</taxon>
        <taxon>Forsythieae</taxon>
        <taxon>Abeliophyllum</taxon>
    </lineage>
</organism>
<dbReference type="AlphaFoldDB" id="A0ABD1VBK0"/>
<comment type="caution">
    <text evidence="4">The sequence shown here is derived from an EMBL/GenBank/DDBJ whole genome shotgun (WGS) entry which is preliminary data.</text>
</comment>
<evidence type="ECO:0000256" key="1">
    <source>
        <dbReference type="PROSITE-ProRule" id="PRU00047"/>
    </source>
</evidence>
<gene>
    <name evidence="4" type="ORF">Adt_08045</name>
</gene>
<reference evidence="5" key="1">
    <citation type="submission" date="2024-07" db="EMBL/GenBank/DDBJ databases">
        <title>Two chromosome-level genome assemblies of Korean endemic species Abeliophyllum distichum and Forsythia ovata (Oleaceae).</title>
        <authorList>
            <person name="Jang H."/>
        </authorList>
    </citation>
    <scope>NUCLEOTIDE SEQUENCE [LARGE SCALE GENOMIC DNA]</scope>
</reference>
<keyword evidence="1" id="KW-0862">Zinc</keyword>
<sequence length="277" mass="31131">MISYLRKKQVLLLPDKYILQRWTKNAKLGYLDDLTAGLSTDDSSSTSLMARHGLLSHKASLIVDDVALTDERSEFLIGEFESLHLRVKEIAAPGNIGSTRCKSITRPDSVNIQDPSAVRAKGCGKKLKSGNEKSISKQNRQCRICGQHGHDKRTCPQRNEMSNTEVDQRDDAQDDGTQFYGGDDGTFTSQASSHYAAGNWFFLRYVRQSNYVEHTKWAKKSENEITTGWVVTGSGFTYKQCSCSRRSSGFKIRVGAVFVFAFEQWVQDSRRSSGFRT</sequence>
<dbReference type="InterPro" id="IPR001878">
    <property type="entry name" value="Znf_CCHC"/>
</dbReference>
<feature type="compositionally biased region" description="Polar residues" evidence="2">
    <location>
        <begin position="156"/>
        <end position="165"/>
    </location>
</feature>
<dbReference type="EMBL" id="JBFOLK010000002">
    <property type="protein sequence ID" value="KAL2534694.1"/>
    <property type="molecule type" value="Genomic_DNA"/>
</dbReference>
<protein>
    <submittedName>
        <fullName evidence="4">Protein FAR1-RELATED SEQUENCE</fullName>
    </submittedName>
</protein>
<evidence type="ECO:0000259" key="3">
    <source>
        <dbReference type="PROSITE" id="PS50158"/>
    </source>
</evidence>
<name>A0ABD1VBK0_9LAMI</name>
<evidence type="ECO:0000313" key="4">
    <source>
        <dbReference type="EMBL" id="KAL2534694.1"/>
    </source>
</evidence>
<proteinExistence type="predicted"/>
<dbReference type="InterPro" id="IPR036875">
    <property type="entry name" value="Znf_CCHC_sf"/>
</dbReference>
<keyword evidence="5" id="KW-1185">Reference proteome</keyword>
<dbReference type="SUPFAM" id="SSF57756">
    <property type="entry name" value="Retrovirus zinc finger-like domains"/>
    <property type="match status" value="1"/>
</dbReference>
<dbReference type="Proteomes" id="UP001604336">
    <property type="component" value="Unassembled WGS sequence"/>
</dbReference>
<keyword evidence="1" id="KW-0863">Zinc-finger</keyword>
<dbReference type="PROSITE" id="PS50158">
    <property type="entry name" value="ZF_CCHC"/>
    <property type="match status" value="1"/>
</dbReference>
<feature type="domain" description="CCHC-type" evidence="3">
    <location>
        <begin position="142"/>
        <end position="157"/>
    </location>
</feature>
<accession>A0ABD1VBK0</accession>
<dbReference type="GO" id="GO:0008270">
    <property type="term" value="F:zinc ion binding"/>
    <property type="evidence" value="ECO:0007669"/>
    <property type="project" value="UniProtKB-KW"/>
</dbReference>
<keyword evidence="1" id="KW-0479">Metal-binding</keyword>